<organism evidence="3 4">
    <name type="scientific">Cohnella rhizosphaerae</name>
    <dbReference type="NCBI Taxonomy" id="1457232"/>
    <lineage>
        <taxon>Bacteria</taxon>
        <taxon>Bacillati</taxon>
        <taxon>Bacillota</taxon>
        <taxon>Bacilli</taxon>
        <taxon>Bacillales</taxon>
        <taxon>Paenibacillaceae</taxon>
        <taxon>Cohnella</taxon>
    </lineage>
</organism>
<evidence type="ECO:0000313" key="3">
    <source>
        <dbReference type="EMBL" id="MDG0808596.1"/>
    </source>
</evidence>
<dbReference type="PANTHER" id="PTHR43401">
    <property type="entry name" value="L-THREONINE 3-DEHYDROGENASE"/>
    <property type="match status" value="1"/>
</dbReference>
<dbReference type="EMBL" id="JAPDIA010000002">
    <property type="protein sequence ID" value="MDG0808596.1"/>
    <property type="molecule type" value="Genomic_DNA"/>
</dbReference>
<dbReference type="Gene3D" id="3.90.180.10">
    <property type="entry name" value="Medium-chain alcohol dehydrogenases, catalytic domain"/>
    <property type="match status" value="1"/>
</dbReference>
<comment type="caution">
    <text evidence="3">The sequence shown here is derived from an EMBL/GenBank/DDBJ whole genome shotgun (WGS) entry which is preliminary data.</text>
</comment>
<evidence type="ECO:0000313" key="4">
    <source>
        <dbReference type="Proteomes" id="UP001153404"/>
    </source>
</evidence>
<feature type="domain" description="Alcohol dehydrogenase-like C-terminal" evidence="2">
    <location>
        <begin position="1"/>
        <end position="131"/>
    </location>
</feature>
<gene>
    <name evidence="3" type="ORF">OMP40_03725</name>
</gene>
<dbReference type="AlphaFoldDB" id="A0A9X4KP54"/>
<accession>A0A9X4KP54</accession>
<dbReference type="InterPro" id="IPR036291">
    <property type="entry name" value="NAD(P)-bd_dom_sf"/>
</dbReference>
<proteinExistence type="predicted"/>
<sequence>MLAKWAYAWGASRVLLSDIDPAKLAFARSLGFSDTVNALEEDAAEQVLRITGRGADVAVEGAGAGASLEVCLKAVRSFGRVVLMGNPASEMRLSQQGYWEILRKQLTLKGTWNSGYASLPKNEWKLVVEAMAAGRIELLPLVTHRVPLDGLNDALEMMRDRSAFHNKVMFCHSEEEQDESRRIGSA</sequence>
<dbReference type="PANTHER" id="PTHR43401:SF2">
    <property type="entry name" value="L-THREONINE 3-DEHYDROGENASE"/>
    <property type="match status" value="1"/>
</dbReference>
<evidence type="ECO:0000256" key="1">
    <source>
        <dbReference type="ARBA" id="ARBA00023002"/>
    </source>
</evidence>
<keyword evidence="4" id="KW-1185">Reference proteome</keyword>
<name>A0A9X4KP54_9BACL</name>
<dbReference type="GO" id="GO:0016491">
    <property type="term" value="F:oxidoreductase activity"/>
    <property type="evidence" value="ECO:0007669"/>
    <property type="project" value="UniProtKB-KW"/>
</dbReference>
<dbReference type="InterPro" id="IPR013149">
    <property type="entry name" value="ADH-like_C"/>
</dbReference>
<keyword evidence="1" id="KW-0560">Oxidoreductase</keyword>
<reference evidence="3" key="1">
    <citation type="submission" date="2022-10" db="EMBL/GenBank/DDBJ databases">
        <title>Comparative genomic analysis of Cohnella hashimotonis sp. nov., isolated from the International Space Station.</title>
        <authorList>
            <person name="Simpson A."/>
            <person name="Venkateswaran K."/>
        </authorList>
    </citation>
    <scope>NUCLEOTIDE SEQUENCE</scope>
    <source>
        <strain evidence="3">DSM 28161</strain>
    </source>
</reference>
<dbReference type="InterPro" id="IPR050129">
    <property type="entry name" value="Zn_alcohol_dh"/>
</dbReference>
<dbReference type="Pfam" id="PF00107">
    <property type="entry name" value="ADH_zinc_N"/>
    <property type="match status" value="1"/>
</dbReference>
<dbReference type="Gene3D" id="3.40.50.720">
    <property type="entry name" value="NAD(P)-binding Rossmann-like Domain"/>
    <property type="match status" value="1"/>
</dbReference>
<protein>
    <submittedName>
        <fullName evidence="3">Zinc-binding dehydrogenase</fullName>
    </submittedName>
</protein>
<dbReference type="SUPFAM" id="SSF51735">
    <property type="entry name" value="NAD(P)-binding Rossmann-fold domains"/>
    <property type="match status" value="1"/>
</dbReference>
<evidence type="ECO:0000259" key="2">
    <source>
        <dbReference type="Pfam" id="PF00107"/>
    </source>
</evidence>
<dbReference type="Proteomes" id="UP001153404">
    <property type="component" value="Unassembled WGS sequence"/>
</dbReference>